<dbReference type="InterPro" id="IPR003444">
    <property type="entry name" value="MraZ"/>
</dbReference>
<keyword evidence="9" id="KW-0132">Cell division</keyword>
<gene>
    <name evidence="7" type="primary">mraZ</name>
    <name evidence="9" type="ORF">RC74_20225</name>
</gene>
<evidence type="ECO:0000256" key="5">
    <source>
        <dbReference type="ARBA" id="ARBA00023125"/>
    </source>
</evidence>
<protein>
    <recommendedName>
        <fullName evidence="1 7">Transcriptional regulator MraZ</fullName>
    </recommendedName>
</protein>
<dbReference type="PROSITE" id="PS51740">
    <property type="entry name" value="SPOVT_ABRB"/>
    <property type="match status" value="2"/>
</dbReference>
<organism evidence="9 10">
    <name type="scientific">Falsihalocynthiibacter arcticus</name>
    <dbReference type="NCBI Taxonomy" id="1579316"/>
    <lineage>
        <taxon>Bacteria</taxon>
        <taxon>Pseudomonadati</taxon>
        <taxon>Pseudomonadota</taxon>
        <taxon>Alphaproteobacteria</taxon>
        <taxon>Rhodobacterales</taxon>
        <taxon>Roseobacteraceae</taxon>
        <taxon>Falsihalocynthiibacter</taxon>
    </lineage>
</organism>
<dbReference type="HAMAP" id="MF_01008">
    <property type="entry name" value="MraZ"/>
    <property type="match status" value="1"/>
</dbReference>
<evidence type="ECO:0000256" key="4">
    <source>
        <dbReference type="ARBA" id="ARBA00023015"/>
    </source>
</evidence>
<dbReference type="CDD" id="cd16320">
    <property type="entry name" value="MraZ_N"/>
    <property type="match status" value="1"/>
</dbReference>
<dbReference type="GO" id="GO:2000143">
    <property type="term" value="P:negative regulation of DNA-templated transcription initiation"/>
    <property type="evidence" value="ECO:0007669"/>
    <property type="project" value="TreeGrafter"/>
</dbReference>
<feature type="domain" description="SpoVT-AbrB" evidence="8">
    <location>
        <begin position="8"/>
        <end position="63"/>
    </location>
</feature>
<evidence type="ECO:0000259" key="8">
    <source>
        <dbReference type="PROSITE" id="PS51740"/>
    </source>
</evidence>
<dbReference type="EMBL" id="CP014327">
    <property type="protein sequence ID" value="AML53270.1"/>
    <property type="molecule type" value="Genomic_DNA"/>
</dbReference>
<dbReference type="InterPro" id="IPR037914">
    <property type="entry name" value="SpoVT-AbrB_sf"/>
</dbReference>
<dbReference type="PANTHER" id="PTHR34701">
    <property type="entry name" value="TRANSCRIPTIONAL REGULATOR MRAZ"/>
    <property type="match status" value="1"/>
</dbReference>
<keyword evidence="10" id="KW-1185">Reference proteome</keyword>
<dbReference type="GO" id="GO:0009295">
    <property type="term" value="C:nucleoid"/>
    <property type="evidence" value="ECO:0007669"/>
    <property type="project" value="UniProtKB-SubCell"/>
</dbReference>
<keyword evidence="5 7" id="KW-0238">DNA-binding</keyword>
<reference evidence="9 10" key="1">
    <citation type="submission" date="2016-02" db="EMBL/GenBank/DDBJ databases">
        <title>Complete genome sequence of Halocynthiibacter arcticus PAMC 20958t from arctic marine sediment.</title>
        <authorList>
            <person name="Lee Y.M."/>
            <person name="Baek K."/>
            <person name="Lee H.K."/>
            <person name="Shin S.C."/>
        </authorList>
    </citation>
    <scope>NUCLEOTIDE SEQUENCE [LARGE SCALE GENOMIC DNA]</scope>
    <source>
        <strain evidence="9">PAMC 20958</strain>
    </source>
</reference>
<comment type="subcellular location">
    <subcellularLocation>
        <location evidence="7">Cytoplasm</location>
        <location evidence="7">Nucleoid</location>
    </subcellularLocation>
</comment>
<proteinExistence type="inferred from homology"/>
<evidence type="ECO:0000256" key="7">
    <source>
        <dbReference type="HAMAP-Rule" id="MF_01008"/>
    </source>
</evidence>
<keyword evidence="6 7" id="KW-0804">Transcription</keyword>
<dbReference type="InterPro" id="IPR020603">
    <property type="entry name" value="MraZ_dom"/>
</dbReference>
<dbReference type="InterPro" id="IPR038619">
    <property type="entry name" value="MraZ_sf"/>
</dbReference>
<dbReference type="KEGG" id="hat:RC74_20225"/>
<evidence type="ECO:0000256" key="1">
    <source>
        <dbReference type="ARBA" id="ARBA00013860"/>
    </source>
</evidence>
<evidence type="ECO:0000256" key="2">
    <source>
        <dbReference type="ARBA" id="ARBA00022490"/>
    </source>
</evidence>
<keyword evidence="4 7" id="KW-0805">Transcription regulation</keyword>
<evidence type="ECO:0000313" key="9">
    <source>
        <dbReference type="EMBL" id="AML53270.1"/>
    </source>
</evidence>
<dbReference type="NCBIfam" id="NF001476">
    <property type="entry name" value="PRK00326.2-2"/>
    <property type="match status" value="1"/>
</dbReference>
<keyword evidence="3" id="KW-0677">Repeat</keyword>
<dbReference type="RefSeq" id="WP_062628378.1">
    <property type="nucleotide sequence ID" value="NZ_CP014327.1"/>
</dbReference>
<sequence>MARTFRGESNHKVDAKGRVSIPALFRRVLEGADPEWREGLQPRVVIVYGDEKRKQLECFPQEAIDEVDALIAKLPRGSSKRKALQRLYSAQAHPTTVDETGRLVLPAKLRNKIGLDGEAYFIGNGDTFEIWTPDAYDASMSEGLDGDDDFDPDVDPSVYLDALGEG</sequence>
<keyword evidence="9" id="KW-0131">Cell cycle</keyword>
<dbReference type="Pfam" id="PF02381">
    <property type="entry name" value="MraZ"/>
    <property type="match status" value="2"/>
</dbReference>
<dbReference type="AlphaFoldDB" id="A0A126V4P3"/>
<dbReference type="GO" id="GO:0000976">
    <property type="term" value="F:transcription cis-regulatory region binding"/>
    <property type="evidence" value="ECO:0007669"/>
    <property type="project" value="TreeGrafter"/>
</dbReference>
<dbReference type="GO" id="GO:0003700">
    <property type="term" value="F:DNA-binding transcription factor activity"/>
    <property type="evidence" value="ECO:0007669"/>
    <property type="project" value="UniProtKB-UniRule"/>
</dbReference>
<evidence type="ECO:0000313" key="10">
    <source>
        <dbReference type="Proteomes" id="UP000070371"/>
    </source>
</evidence>
<dbReference type="SUPFAM" id="SSF89447">
    <property type="entry name" value="AbrB/MazE/MraZ-like"/>
    <property type="match status" value="1"/>
</dbReference>
<name>A0A126V4P3_9RHOB</name>
<dbReference type="Proteomes" id="UP000070371">
    <property type="component" value="Chromosome"/>
</dbReference>
<dbReference type="GO" id="GO:0051301">
    <property type="term" value="P:cell division"/>
    <property type="evidence" value="ECO:0007669"/>
    <property type="project" value="UniProtKB-KW"/>
</dbReference>
<dbReference type="Gene3D" id="3.40.1550.20">
    <property type="entry name" value="Transcriptional regulator MraZ domain"/>
    <property type="match status" value="1"/>
</dbReference>
<dbReference type="STRING" id="1579316.RC74_20225"/>
<comment type="similarity">
    <text evidence="7">Belongs to the MraZ family.</text>
</comment>
<dbReference type="InterPro" id="IPR035644">
    <property type="entry name" value="MraZ_C"/>
</dbReference>
<accession>A0A126V4P3</accession>
<evidence type="ECO:0000256" key="3">
    <source>
        <dbReference type="ARBA" id="ARBA00022737"/>
    </source>
</evidence>
<feature type="domain" description="SpoVT-AbrB" evidence="8">
    <location>
        <begin position="92"/>
        <end position="135"/>
    </location>
</feature>
<evidence type="ECO:0000256" key="6">
    <source>
        <dbReference type="ARBA" id="ARBA00023163"/>
    </source>
</evidence>
<dbReference type="OrthoDB" id="9807753at2"/>
<dbReference type="PANTHER" id="PTHR34701:SF1">
    <property type="entry name" value="TRANSCRIPTIONAL REGULATOR MRAZ"/>
    <property type="match status" value="1"/>
</dbReference>
<dbReference type="InterPro" id="IPR035642">
    <property type="entry name" value="MraZ_N"/>
</dbReference>
<keyword evidence="2 7" id="KW-0963">Cytoplasm</keyword>
<comment type="subunit">
    <text evidence="7">Forms oligomers.</text>
</comment>
<dbReference type="InterPro" id="IPR007159">
    <property type="entry name" value="SpoVT-AbrB_dom"/>
</dbReference>
<dbReference type="GO" id="GO:0005737">
    <property type="term" value="C:cytoplasm"/>
    <property type="evidence" value="ECO:0007669"/>
    <property type="project" value="UniProtKB-UniRule"/>
</dbReference>
<dbReference type="CDD" id="cd16321">
    <property type="entry name" value="MraZ_C"/>
    <property type="match status" value="1"/>
</dbReference>